<dbReference type="Proteomes" id="UP000472261">
    <property type="component" value="Unplaced"/>
</dbReference>
<keyword evidence="2" id="KW-1133">Transmembrane helix</keyword>
<name>A0A669QSL8_PHACC</name>
<dbReference type="Pfam" id="PF17823">
    <property type="entry name" value="DUF5585"/>
    <property type="match status" value="1"/>
</dbReference>
<proteinExistence type="predicted"/>
<feature type="chain" id="PRO_5025362260" description="MANSC domain-containing protein" evidence="3">
    <location>
        <begin position="17"/>
        <end position="434"/>
    </location>
</feature>
<evidence type="ECO:0000256" key="1">
    <source>
        <dbReference type="SAM" id="MobiDB-lite"/>
    </source>
</evidence>
<keyword evidence="5" id="KW-1185">Reference proteome</keyword>
<reference evidence="4" key="1">
    <citation type="submission" date="2025-08" db="UniProtKB">
        <authorList>
            <consortium name="Ensembl"/>
        </authorList>
    </citation>
    <scope>IDENTIFICATION</scope>
</reference>
<dbReference type="AlphaFoldDB" id="A0A669QSL8"/>
<protein>
    <recommendedName>
        <fullName evidence="6">MANSC domain-containing protein</fullName>
    </recommendedName>
</protein>
<organism evidence="4 5">
    <name type="scientific">Phasianus colchicus</name>
    <name type="common">Common pheasant</name>
    <dbReference type="NCBI Taxonomy" id="9054"/>
    <lineage>
        <taxon>Eukaryota</taxon>
        <taxon>Metazoa</taxon>
        <taxon>Chordata</taxon>
        <taxon>Craniata</taxon>
        <taxon>Vertebrata</taxon>
        <taxon>Euteleostomi</taxon>
        <taxon>Archelosauria</taxon>
        <taxon>Archosauria</taxon>
        <taxon>Dinosauria</taxon>
        <taxon>Saurischia</taxon>
        <taxon>Theropoda</taxon>
        <taxon>Coelurosauria</taxon>
        <taxon>Aves</taxon>
        <taxon>Neognathae</taxon>
        <taxon>Galloanserae</taxon>
        <taxon>Galliformes</taxon>
        <taxon>Phasianidae</taxon>
        <taxon>Phasianinae</taxon>
        <taxon>Phasianus</taxon>
    </lineage>
</organism>
<evidence type="ECO:0008006" key="6">
    <source>
        <dbReference type="Google" id="ProtNLM"/>
    </source>
</evidence>
<evidence type="ECO:0000256" key="2">
    <source>
        <dbReference type="SAM" id="Phobius"/>
    </source>
</evidence>
<feature type="compositionally biased region" description="Polar residues" evidence="1">
    <location>
        <begin position="292"/>
        <end position="314"/>
    </location>
</feature>
<sequence length="434" mass="46352">MWTAIVFFLLISFCICENRFSVLKARGVHVVQINRLTTGKQCRQACKGPDASGNHQCNWSVSYQSHCVLLQCDRLSVCQNAGEQDIRDLLGEVVFGETLLFHHQSYQQEKKRSVNAQVEQRNRENLFFSTTQAYRIRLRRLLTAGSANAGATTAASNSTTTAVTASTTTVVSTGTSMTVLTATSETTTNASNASGSLHTTAMPSTVFSPTPANVTASTSSNLTKLPITTENLGNSSFGSVLPPSSTSTSPLAAISEAGTQMSETQQFNPASTSRSSNLTSVGVELKTPSPPLNTSTQQDAQTSAALTPSGSTKGATVLTIGPTSEAMTEHGIKSTSHVPSIKHTTTAPANTPGTTALSTAETQGTNSEYILIAAEPLTQYLVDKSLLLAVLLFGTFFLITVIVLFLMQAYESYKKKDYTQVDYLINGMYVDSEM</sequence>
<evidence type="ECO:0000313" key="5">
    <source>
        <dbReference type="Proteomes" id="UP000472261"/>
    </source>
</evidence>
<keyword evidence="2" id="KW-0472">Membrane</keyword>
<feature type="region of interest" description="Disordered" evidence="1">
    <location>
        <begin position="226"/>
        <end position="360"/>
    </location>
</feature>
<reference evidence="4" key="2">
    <citation type="submission" date="2025-09" db="UniProtKB">
        <authorList>
            <consortium name="Ensembl"/>
        </authorList>
    </citation>
    <scope>IDENTIFICATION</scope>
</reference>
<feature type="signal peptide" evidence="3">
    <location>
        <begin position="1"/>
        <end position="16"/>
    </location>
</feature>
<feature type="transmembrane region" description="Helical" evidence="2">
    <location>
        <begin position="386"/>
        <end position="407"/>
    </location>
</feature>
<keyword evidence="2" id="KW-0812">Transmembrane</keyword>
<feature type="compositionally biased region" description="Polar residues" evidence="1">
    <location>
        <begin position="226"/>
        <end position="238"/>
    </location>
</feature>
<keyword evidence="3" id="KW-0732">Signal</keyword>
<feature type="compositionally biased region" description="Low complexity" evidence="1">
    <location>
        <begin position="344"/>
        <end position="356"/>
    </location>
</feature>
<gene>
    <name evidence="4" type="primary">CUNH11orf24</name>
</gene>
<evidence type="ECO:0000256" key="3">
    <source>
        <dbReference type="SAM" id="SignalP"/>
    </source>
</evidence>
<dbReference type="Ensembl" id="ENSPCLT00000022937.1">
    <property type="protein sequence ID" value="ENSPCLP00000017166.1"/>
    <property type="gene ID" value="ENSPCLG00000014286.1"/>
</dbReference>
<accession>A0A669QSL8</accession>
<dbReference type="InterPro" id="IPR041056">
    <property type="entry name" value="DUF5585"/>
</dbReference>
<feature type="compositionally biased region" description="Polar residues" evidence="1">
    <location>
        <begin position="257"/>
        <end position="280"/>
    </location>
</feature>
<evidence type="ECO:0000313" key="4">
    <source>
        <dbReference type="Ensembl" id="ENSPCLP00000017166.1"/>
    </source>
</evidence>